<feature type="domain" description="Type 4 fimbrial biogenesis protein PilX N-terminal" evidence="1">
    <location>
        <begin position="4"/>
        <end position="53"/>
    </location>
</feature>
<gene>
    <name evidence="2" type="ORF">AVL57_14410</name>
    <name evidence="3" type="ORF">Q4527_10020</name>
</gene>
<dbReference type="KEGG" id="asq:AVL57_14410"/>
<sequence>MKQRGLVMVFALLVLLSLTILGVSAVTSSLSQSKMAMSMQQTGLAFDAAEAAIAGVFFESEDESLLQDDTKVDPLSAARQLDPYDPETEAMSCFDENEWTDRYMTEGGLSWGNEHTTNGTYQTMASTKSWSRTAFIREQACRGSSNVIGGSNVNCHVFIIRGCGKVGSKSTVVANSLAASVFGPASQ</sequence>
<organism evidence="3 5">
    <name type="scientific">Alteromonas stellipolaris</name>
    <dbReference type="NCBI Taxonomy" id="233316"/>
    <lineage>
        <taxon>Bacteria</taxon>
        <taxon>Pseudomonadati</taxon>
        <taxon>Pseudomonadota</taxon>
        <taxon>Gammaproteobacteria</taxon>
        <taxon>Alteromonadales</taxon>
        <taxon>Alteromonadaceae</taxon>
        <taxon>Alteromonas/Salinimonas group</taxon>
        <taxon>Alteromonas</taxon>
    </lineage>
</organism>
<dbReference type="AlphaFoldDB" id="A0AAW7Z5A2"/>
<evidence type="ECO:0000313" key="2">
    <source>
        <dbReference type="EMBL" id="AMJ75051.1"/>
    </source>
</evidence>
<dbReference type="EMBL" id="JAUOQI010000006">
    <property type="protein sequence ID" value="MDO6577733.1"/>
    <property type="molecule type" value="Genomic_DNA"/>
</dbReference>
<dbReference type="GeneID" id="83258922"/>
<accession>A0AAW7Z5A2</accession>
<keyword evidence="4" id="KW-1185">Reference proteome</keyword>
<dbReference type="Pfam" id="PF14341">
    <property type="entry name" value="PilX_N"/>
    <property type="match status" value="1"/>
</dbReference>
<dbReference type="InterPro" id="IPR025746">
    <property type="entry name" value="PilX_N_dom"/>
</dbReference>
<dbReference type="Proteomes" id="UP000056750">
    <property type="component" value="Chromosome"/>
</dbReference>
<protein>
    <submittedName>
        <fullName evidence="3">PilX N-terminal domain-containing pilus assembly protein</fullName>
    </submittedName>
    <submittedName>
        <fullName evidence="2">Pilus assembly protein PilZ</fullName>
    </submittedName>
</protein>
<dbReference type="RefSeq" id="WP_057790657.1">
    <property type="nucleotide sequence ID" value="NZ_CANLMS010000001.1"/>
</dbReference>
<evidence type="ECO:0000259" key="1">
    <source>
        <dbReference type="Pfam" id="PF14341"/>
    </source>
</evidence>
<evidence type="ECO:0000313" key="5">
    <source>
        <dbReference type="Proteomes" id="UP001170717"/>
    </source>
</evidence>
<proteinExistence type="predicted"/>
<dbReference type="Proteomes" id="UP001170717">
    <property type="component" value="Unassembled WGS sequence"/>
</dbReference>
<reference evidence="2 4" key="1">
    <citation type="submission" date="2015-12" db="EMBL/GenBank/DDBJ databases">
        <title>Intraspecies pangenome expansion in the marine bacterium Alteromonas.</title>
        <authorList>
            <person name="Lopez-Perez M."/>
            <person name="Rodriguez-Valera F."/>
        </authorList>
    </citation>
    <scope>NUCLEOTIDE SEQUENCE [LARGE SCALE GENOMIC DNA]</scope>
    <source>
        <strain evidence="2 4">LMG 21861</strain>
    </source>
</reference>
<evidence type="ECO:0000313" key="4">
    <source>
        <dbReference type="Proteomes" id="UP000056750"/>
    </source>
</evidence>
<dbReference type="EMBL" id="CP013926">
    <property type="protein sequence ID" value="AMJ75051.1"/>
    <property type="molecule type" value="Genomic_DNA"/>
</dbReference>
<evidence type="ECO:0000313" key="3">
    <source>
        <dbReference type="EMBL" id="MDO6577733.1"/>
    </source>
</evidence>
<reference evidence="3" key="2">
    <citation type="submission" date="2023-07" db="EMBL/GenBank/DDBJ databases">
        <title>Genome content predicts the carbon catabolic preferences of heterotrophic bacteria.</title>
        <authorList>
            <person name="Gralka M."/>
        </authorList>
    </citation>
    <scope>NUCLEOTIDE SEQUENCE</scope>
    <source>
        <strain evidence="3">F2M12</strain>
    </source>
</reference>
<name>A0AAW7Z5A2_9ALTE</name>